<keyword evidence="5" id="KW-1185">Reference proteome</keyword>
<evidence type="ECO:0000259" key="3">
    <source>
        <dbReference type="PROSITE" id="PS50010"/>
    </source>
</evidence>
<dbReference type="Pfam" id="PF00621">
    <property type="entry name" value="RhoGEF"/>
    <property type="match status" value="2"/>
</dbReference>
<feature type="region of interest" description="Disordered" evidence="1">
    <location>
        <begin position="822"/>
        <end position="855"/>
    </location>
</feature>
<feature type="domain" description="PH" evidence="2">
    <location>
        <begin position="725"/>
        <end position="756"/>
    </location>
</feature>
<feature type="region of interest" description="Disordered" evidence="1">
    <location>
        <begin position="99"/>
        <end position="159"/>
    </location>
</feature>
<dbReference type="PROSITE" id="PS50010">
    <property type="entry name" value="DH_2"/>
    <property type="match status" value="1"/>
</dbReference>
<dbReference type="HOGENOM" id="CLU_003322_0_0_1"/>
<dbReference type="Proteomes" id="UP000001194">
    <property type="component" value="Unassembled WGS sequence"/>
</dbReference>
<dbReference type="EMBL" id="DS547094">
    <property type="protein sequence ID" value="EDR12776.1"/>
    <property type="molecule type" value="Genomic_DNA"/>
</dbReference>
<dbReference type="PANTHER" id="PTHR12673:SF270">
    <property type="entry name" value="FYVE-TYPE DOMAIN-CONTAINING PROTEIN"/>
    <property type="match status" value="1"/>
</dbReference>
<name>B0CXS9_LACBS</name>
<feature type="domain" description="DH" evidence="3">
    <location>
        <begin position="259"/>
        <end position="606"/>
    </location>
</feature>
<evidence type="ECO:0000259" key="2">
    <source>
        <dbReference type="PROSITE" id="PS50003"/>
    </source>
</evidence>
<dbReference type="OrthoDB" id="1716625at2759"/>
<feature type="compositionally biased region" description="Low complexity" evidence="1">
    <location>
        <begin position="111"/>
        <end position="120"/>
    </location>
</feature>
<dbReference type="InterPro" id="IPR051092">
    <property type="entry name" value="FYVE_RhoGEF_PH"/>
</dbReference>
<gene>
    <name evidence="4" type="ORF">LACBIDRAFT_311599</name>
</gene>
<reference evidence="4 5" key="1">
    <citation type="journal article" date="2008" name="Nature">
        <title>The genome of Laccaria bicolor provides insights into mycorrhizal symbiosis.</title>
        <authorList>
            <person name="Martin F."/>
            <person name="Aerts A."/>
            <person name="Ahren D."/>
            <person name="Brun A."/>
            <person name="Danchin E.G.J."/>
            <person name="Duchaussoy F."/>
            <person name="Gibon J."/>
            <person name="Kohler A."/>
            <person name="Lindquist E."/>
            <person name="Pereda V."/>
            <person name="Salamov A."/>
            <person name="Shapiro H.J."/>
            <person name="Wuyts J."/>
            <person name="Blaudez D."/>
            <person name="Buee M."/>
            <person name="Brokstein P."/>
            <person name="Canbaeck B."/>
            <person name="Cohen D."/>
            <person name="Courty P.E."/>
            <person name="Coutinho P.M."/>
            <person name="Delaruelle C."/>
            <person name="Detter J.C."/>
            <person name="Deveau A."/>
            <person name="DiFazio S."/>
            <person name="Duplessis S."/>
            <person name="Fraissinet-Tachet L."/>
            <person name="Lucic E."/>
            <person name="Frey-Klett P."/>
            <person name="Fourrey C."/>
            <person name="Feussner I."/>
            <person name="Gay G."/>
            <person name="Grimwood J."/>
            <person name="Hoegger P.J."/>
            <person name="Jain P."/>
            <person name="Kilaru S."/>
            <person name="Labbe J."/>
            <person name="Lin Y.C."/>
            <person name="Legue V."/>
            <person name="Le Tacon F."/>
            <person name="Marmeisse R."/>
            <person name="Melayah D."/>
            <person name="Montanini B."/>
            <person name="Muratet M."/>
            <person name="Nehls U."/>
            <person name="Niculita-Hirzel H."/>
            <person name="Oudot-Le Secq M.P."/>
            <person name="Peter M."/>
            <person name="Quesneville H."/>
            <person name="Rajashekar B."/>
            <person name="Reich M."/>
            <person name="Rouhier N."/>
            <person name="Schmutz J."/>
            <person name="Yin T."/>
            <person name="Chalot M."/>
            <person name="Henrissat B."/>
            <person name="Kuees U."/>
            <person name="Lucas S."/>
            <person name="Van de Peer Y."/>
            <person name="Podila G.K."/>
            <person name="Polle A."/>
            <person name="Pukkila P.J."/>
            <person name="Richardson P.M."/>
            <person name="Rouze P."/>
            <person name="Sanders I.R."/>
            <person name="Stajich J.E."/>
            <person name="Tunlid A."/>
            <person name="Tuskan G."/>
            <person name="Grigoriev I.V."/>
        </authorList>
    </citation>
    <scope>NUCLEOTIDE SEQUENCE [LARGE SCALE GENOMIC DNA]</scope>
    <source>
        <strain evidence="5">S238N-H82 / ATCC MYA-4686</strain>
    </source>
</reference>
<dbReference type="RefSeq" id="XP_001877040.1">
    <property type="nucleotide sequence ID" value="XM_001877005.1"/>
</dbReference>
<dbReference type="Gene3D" id="2.30.29.30">
    <property type="entry name" value="Pleckstrin-homology domain (PH domain)/Phosphotyrosine-binding domain (PTB)"/>
    <property type="match status" value="1"/>
</dbReference>
<protein>
    <submittedName>
        <fullName evidence="4">Predicted protein</fullName>
    </submittedName>
</protein>
<dbReference type="SUPFAM" id="SSF48065">
    <property type="entry name" value="DBL homology domain (DH-domain)"/>
    <property type="match status" value="1"/>
</dbReference>
<dbReference type="Gene3D" id="1.20.900.10">
    <property type="entry name" value="Dbl homology (DH) domain"/>
    <property type="match status" value="1"/>
</dbReference>
<dbReference type="GeneID" id="6072842"/>
<dbReference type="STRING" id="486041.B0CXS9"/>
<accession>B0CXS9</accession>
<dbReference type="InterPro" id="IPR001849">
    <property type="entry name" value="PH_domain"/>
</dbReference>
<dbReference type="SUPFAM" id="SSF50729">
    <property type="entry name" value="PH domain-like"/>
    <property type="match status" value="1"/>
</dbReference>
<dbReference type="InParanoid" id="B0CXS9"/>
<dbReference type="GO" id="GO:0005737">
    <property type="term" value="C:cytoplasm"/>
    <property type="evidence" value="ECO:0007669"/>
    <property type="project" value="TreeGrafter"/>
</dbReference>
<feature type="region of interest" description="Disordered" evidence="1">
    <location>
        <begin position="479"/>
        <end position="500"/>
    </location>
</feature>
<evidence type="ECO:0000313" key="4">
    <source>
        <dbReference type="EMBL" id="EDR12776.1"/>
    </source>
</evidence>
<dbReference type="KEGG" id="lbc:LACBIDRAFT_311599"/>
<dbReference type="InterPro" id="IPR011993">
    <property type="entry name" value="PH-like_dom_sf"/>
</dbReference>
<dbReference type="PANTHER" id="PTHR12673">
    <property type="entry name" value="FACIOGENITAL DYSPLASIA PROTEIN"/>
    <property type="match status" value="1"/>
</dbReference>
<organism evidence="5">
    <name type="scientific">Laccaria bicolor (strain S238N-H82 / ATCC MYA-4686)</name>
    <name type="common">Bicoloured deceiver</name>
    <name type="synonym">Laccaria laccata var. bicolor</name>
    <dbReference type="NCBI Taxonomy" id="486041"/>
    <lineage>
        <taxon>Eukaryota</taxon>
        <taxon>Fungi</taxon>
        <taxon>Dikarya</taxon>
        <taxon>Basidiomycota</taxon>
        <taxon>Agaricomycotina</taxon>
        <taxon>Agaricomycetes</taxon>
        <taxon>Agaricomycetidae</taxon>
        <taxon>Agaricales</taxon>
        <taxon>Agaricineae</taxon>
        <taxon>Hydnangiaceae</taxon>
        <taxon>Laccaria</taxon>
    </lineage>
</organism>
<dbReference type="InterPro" id="IPR035899">
    <property type="entry name" value="DBL_dom_sf"/>
</dbReference>
<feature type="compositionally biased region" description="Low complexity" evidence="1">
    <location>
        <begin position="135"/>
        <end position="155"/>
    </location>
</feature>
<dbReference type="PROSITE" id="PS50003">
    <property type="entry name" value="PH_DOMAIN"/>
    <property type="match status" value="1"/>
</dbReference>
<evidence type="ECO:0000313" key="5">
    <source>
        <dbReference type="Proteomes" id="UP000001194"/>
    </source>
</evidence>
<evidence type="ECO:0000256" key="1">
    <source>
        <dbReference type="SAM" id="MobiDB-lite"/>
    </source>
</evidence>
<sequence length="1100" mass="120503">MEVLSPPEPPCRPSAASLCARRLKPLDHPQYNDIHENNPTHAQWPFQPNNNQPPPTRVTVCGFLPLPSIVASPICTPTESLSSPFPVDGTPISEIEGYRSSATSDSLERVSFSPPTWISTPPTPPLKLIRRSTASSLRSRPKSPFSPSASFPASLQHRGSHQLKRCTSSPTISGRFQAISVPLLGTMEAKSTEQDDFFSLPPHNDAVPRSKSIFHLSGTDNEEEVGQPSLGFNESPDGSWSDHSPFDAWEKETNKDALRKFHALKELLTTEVGYLMDLKAFVMIYLCNLPTLGLRSSSNPTFGRTPSSFSSGPWINSYTQVQTVPLISSLYQPDATGASSLVSAKDVTKFNNPRYLFTDTEIECLSRNAEEILQLHQHFVRELSEILEPLGFFLEQGVVERKQEGPGDVSNLNAAIRAVSAKFATEASRFKAYQSFCAGHPEAVDAVRKVSQQHSLEWDAFEQQCATMVAELFEEADPTALEPSSLLDSSPGSAEDRKRTMSLTSLDGAVRSLRPRGGILTRDSLPFPTSAESRRYKPMRRIAFMDYLIKPVQRICKYPMLLDQLRSGKAVQSLSLKHPEGTSDVDVVVESAAQAMRHVATSVDEARHRQGVAIQSSLILSRLVLNTSATPSSNQSSLQSLTPGFLSSLGNCLLAGSLDVMHHHPSKPLGDTSNIKAKYLGAFLYPGGFMILVKVSKGRKYEPRHWFSLTPFDLDEADAMLPCSFRLTSDEQHFVLAAACRREKDAWLSGIREALTHSPAWVDEPTPSYKVDDKGGLIALESEDGLNQAFPGLPTIPSMVEVSNNNSDTELSEPFFASLRGNPKRKKKLRRPDTAQKADSQPPPSRRSSSTSVKAIFSPMVSDSETILIRRSSAVARLQVDQGLQDVISQTCLSARTYAFSHEEELFQVPLRSGLPRSSSGMSVAGMAKNRLYKHESVRVPRRRTTDGLESLVLKSGPPIKGDINCQRNPKSLKIATITAKECDSSSYPSPPSQLSESSSAASAATSASLLTPSTPGAAEGSPLKSSRFLVRGVKDLFNFRPIPSTTTNHSSQSLAHTESNYSPGMIQRWTKDSRKRARSTSDVVDQQTVHIIPCSTSDV</sequence>
<dbReference type="GO" id="GO:0005085">
    <property type="term" value="F:guanyl-nucleotide exchange factor activity"/>
    <property type="evidence" value="ECO:0007669"/>
    <property type="project" value="InterPro"/>
</dbReference>
<proteinExistence type="predicted"/>
<dbReference type="InterPro" id="IPR000219">
    <property type="entry name" value="DH_dom"/>
</dbReference>
<dbReference type="AlphaFoldDB" id="B0CXS9"/>